<dbReference type="SUPFAM" id="SSF56935">
    <property type="entry name" value="Porins"/>
    <property type="match status" value="1"/>
</dbReference>
<dbReference type="Proteomes" id="UP000319040">
    <property type="component" value="Unassembled WGS sequence"/>
</dbReference>
<protein>
    <recommendedName>
        <fullName evidence="4">Alginate export</fullName>
    </recommendedName>
</protein>
<dbReference type="EMBL" id="FXTB01000002">
    <property type="protein sequence ID" value="SMO51529.1"/>
    <property type="molecule type" value="Genomic_DNA"/>
</dbReference>
<feature type="chain" id="PRO_5021696892" description="Alginate export" evidence="1">
    <location>
        <begin position="26"/>
        <end position="384"/>
    </location>
</feature>
<organism evidence="2 3">
    <name type="scientific">Saccharicrinis carchari</name>
    <dbReference type="NCBI Taxonomy" id="1168039"/>
    <lineage>
        <taxon>Bacteria</taxon>
        <taxon>Pseudomonadati</taxon>
        <taxon>Bacteroidota</taxon>
        <taxon>Bacteroidia</taxon>
        <taxon>Marinilabiliales</taxon>
        <taxon>Marinilabiliaceae</taxon>
        <taxon>Saccharicrinis</taxon>
    </lineage>
</organism>
<evidence type="ECO:0000313" key="2">
    <source>
        <dbReference type="EMBL" id="SMO51529.1"/>
    </source>
</evidence>
<gene>
    <name evidence="2" type="ORF">SAMN06265379_102140</name>
</gene>
<dbReference type="OrthoDB" id="5383458at2"/>
<feature type="signal peptide" evidence="1">
    <location>
        <begin position="1"/>
        <end position="25"/>
    </location>
</feature>
<reference evidence="2 3" key="1">
    <citation type="submission" date="2017-05" db="EMBL/GenBank/DDBJ databases">
        <authorList>
            <person name="Varghese N."/>
            <person name="Submissions S."/>
        </authorList>
    </citation>
    <scope>NUCLEOTIDE SEQUENCE [LARGE SCALE GENOMIC DNA]</scope>
    <source>
        <strain evidence="2 3">DSM 27040</strain>
    </source>
</reference>
<evidence type="ECO:0008006" key="4">
    <source>
        <dbReference type="Google" id="ProtNLM"/>
    </source>
</evidence>
<keyword evidence="1" id="KW-0732">Signal</keyword>
<dbReference type="AlphaFoldDB" id="A0A521BWH0"/>
<keyword evidence="3" id="KW-1185">Reference proteome</keyword>
<sequence length="384" mass="44242">MKTSGLNALTIVLMLCFQLSTYAQPAIEMSGYITEMPSYRWQKTADKGVWDNLIHNRINLKYNPKSNLNFTIALRNRFFLGETVRNNPLYKYYMDNDQGWVDMSFNWGTGKAYVVNTIADRLFVEHIWGNIKIKAGRQRVVWGQSRVWNANDLFNPYSFYDFDYPERPGMDGLSLKYLNTGNAKLEAVLKVDGNKELTSALLYGFSKSNYYFQFIAGQLNQSYFVMGSGWKINFKHSDFYGEFSYLSSFDQPKPNIYMLSTGSAYTINHSIKLSGEYLYASNLNSSFSGFDDLSFSRTSVQKLSISKHSYNLALSLPINPQFHFTFDYTGFAYPVFKNYYISPTIEYALKESLHLSGILQLFSNGNTQPNQMIVSTFIRLKKVF</sequence>
<proteinExistence type="predicted"/>
<evidence type="ECO:0000313" key="3">
    <source>
        <dbReference type="Proteomes" id="UP000319040"/>
    </source>
</evidence>
<name>A0A521BWH0_SACCC</name>
<accession>A0A521BWH0</accession>
<evidence type="ECO:0000256" key="1">
    <source>
        <dbReference type="SAM" id="SignalP"/>
    </source>
</evidence>